<dbReference type="RefSeq" id="WP_044754749.1">
    <property type="nucleotide sequence ID" value="NZ_CEEK01000065.1"/>
</dbReference>
<dbReference type="Proteomes" id="UP000069831">
    <property type="component" value="Unassembled WGS sequence"/>
</dbReference>
<organism evidence="1 2">
    <name type="scientific">Streptococcus suis</name>
    <dbReference type="NCBI Taxonomy" id="1307"/>
    <lineage>
        <taxon>Bacteria</taxon>
        <taxon>Bacillati</taxon>
        <taxon>Bacillota</taxon>
        <taxon>Bacilli</taxon>
        <taxon>Lactobacillales</taxon>
        <taxon>Streptococcaceae</taxon>
        <taxon>Streptococcus</taxon>
    </lineage>
</organism>
<evidence type="ECO:0000313" key="2">
    <source>
        <dbReference type="Proteomes" id="UP000069831"/>
    </source>
</evidence>
<accession>A0A0Z8L9R4</accession>
<reference evidence="1 2" key="1">
    <citation type="submission" date="2016-02" db="EMBL/GenBank/DDBJ databases">
        <authorList>
            <consortium name="Pathogen Informatics"/>
        </authorList>
    </citation>
    <scope>NUCLEOTIDE SEQUENCE [LARGE SCALE GENOMIC DNA]</scope>
    <source>
        <strain evidence="1 2">LSS95</strain>
    </source>
</reference>
<evidence type="ECO:0000313" key="1">
    <source>
        <dbReference type="EMBL" id="CYV86784.1"/>
    </source>
</evidence>
<proteinExistence type="predicted"/>
<sequence length="250" mass="29361">MTTEYVKFETYMFGDYSEYSYQHEGLLEELLRLVAENHNFTFIINPFEVNYFNGLESSRQDRIGFVDNANLTDIYFNTDCINISKRVYVESGTLNNEFFRKEIRCLSDLMIQFLDKSQFSKVRGTRMAILAEVVLDKSETELEADKVLNVISVNDGNVVEWSETVVTRKFSDELKEEVNINKSVQKSEGELFYQGELINDNPVVIRYDYNTLGMEQTPRFFASDFRSFFEFILEQVDFDTQREKINECSK</sequence>
<gene>
    <name evidence="1" type="ORF">ERS132457_01160</name>
</gene>
<protein>
    <submittedName>
        <fullName evidence="1">Uncharacterized protein</fullName>
    </submittedName>
</protein>
<dbReference type="AlphaFoldDB" id="A0A0Z8L9R4"/>
<dbReference type="EMBL" id="FIIR01000011">
    <property type="protein sequence ID" value="CYV86784.1"/>
    <property type="molecule type" value="Genomic_DNA"/>
</dbReference>
<name>A0A0Z8L9R4_STRSU</name>